<feature type="domain" description="O-methyltransferase dimerisation" evidence="6">
    <location>
        <begin position="20"/>
        <end position="105"/>
    </location>
</feature>
<dbReference type="GO" id="GO:0009717">
    <property type="term" value="P:isoflavonoid biosynthetic process"/>
    <property type="evidence" value="ECO:0007669"/>
    <property type="project" value="UniProtKB-ARBA"/>
</dbReference>
<gene>
    <name evidence="7" type="ORF">JCGZ_25719</name>
</gene>
<keyword evidence="8" id="KW-1185">Reference proteome</keyword>
<dbReference type="InterPro" id="IPR036388">
    <property type="entry name" value="WH-like_DNA-bd_sf"/>
</dbReference>
<dbReference type="GO" id="GO:0008171">
    <property type="term" value="F:O-methyltransferase activity"/>
    <property type="evidence" value="ECO:0007669"/>
    <property type="project" value="InterPro"/>
</dbReference>
<dbReference type="InterPro" id="IPR036390">
    <property type="entry name" value="WH_DNA-bd_sf"/>
</dbReference>
<dbReference type="InterPro" id="IPR016461">
    <property type="entry name" value="COMT-like"/>
</dbReference>
<evidence type="ECO:0000313" key="8">
    <source>
        <dbReference type="Proteomes" id="UP000027138"/>
    </source>
</evidence>
<dbReference type="EMBL" id="KK915137">
    <property type="protein sequence ID" value="KDP24062.1"/>
    <property type="molecule type" value="Genomic_DNA"/>
</dbReference>
<proteinExistence type="predicted"/>
<dbReference type="KEGG" id="jcu:105646870"/>
<evidence type="ECO:0000256" key="1">
    <source>
        <dbReference type="ARBA" id="ARBA00022603"/>
    </source>
</evidence>
<dbReference type="FunFam" id="1.10.10.10:FF:000213">
    <property type="entry name" value="Coniferyl alcohol 9-O-methyltransferase"/>
    <property type="match status" value="1"/>
</dbReference>
<dbReference type="SUPFAM" id="SSF53335">
    <property type="entry name" value="S-adenosyl-L-methionine-dependent methyltransferases"/>
    <property type="match status" value="1"/>
</dbReference>
<evidence type="ECO:0000256" key="2">
    <source>
        <dbReference type="ARBA" id="ARBA00022679"/>
    </source>
</evidence>
<organism evidence="7 8">
    <name type="scientific">Jatropha curcas</name>
    <name type="common">Barbados nut</name>
    <dbReference type="NCBI Taxonomy" id="180498"/>
    <lineage>
        <taxon>Eukaryota</taxon>
        <taxon>Viridiplantae</taxon>
        <taxon>Streptophyta</taxon>
        <taxon>Embryophyta</taxon>
        <taxon>Tracheophyta</taxon>
        <taxon>Spermatophyta</taxon>
        <taxon>Magnoliopsida</taxon>
        <taxon>eudicotyledons</taxon>
        <taxon>Gunneridae</taxon>
        <taxon>Pentapetalae</taxon>
        <taxon>rosids</taxon>
        <taxon>fabids</taxon>
        <taxon>Malpighiales</taxon>
        <taxon>Euphorbiaceae</taxon>
        <taxon>Crotonoideae</taxon>
        <taxon>Jatropheae</taxon>
        <taxon>Jatropha</taxon>
    </lineage>
</organism>
<evidence type="ECO:0000256" key="4">
    <source>
        <dbReference type="PIRSR" id="PIRSR005739-1"/>
    </source>
</evidence>
<dbReference type="InterPro" id="IPR012967">
    <property type="entry name" value="COMT_dimerisation"/>
</dbReference>
<dbReference type="PIRSF" id="PIRSF005739">
    <property type="entry name" value="O-mtase"/>
    <property type="match status" value="1"/>
</dbReference>
<evidence type="ECO:0000313" key="7">
    <source>
        <dbReference type="EMBL" id="KDP24062.1"/>
    </source>
</evidence>
<dbReference type="AlphaFoldDB" id="A0A067JJJ0"/>
<dbReference type="FunFam" id="3.40.50.150:FF:000057">
    <property type="entry name" value="O-methyltransferase ZRP4"/>
    <property type="match status" value="1"/>
</dbReference>
<dbReference type="PANTHER" id="PTHR11746">
    <property type="entry name" value="O-METHYLTRANSFERASE"/>
    <property type="match status" value="1"/>
</dbReference>
<evidence type="ECO:0000259" key="6">
    <source>
        <dbReference type="Pfam" id="PF08100"/>
    </source>
</evidence>
<dbReference type="Pfam" id="PF08100">
    <property type="entry name" value="Dimerisation"/>
    <property type="match status" value="1"/>
</dbReference>
<feature type="domain" description="O-methyltransferase C-terminal" evidence="5">
    <location>
        <begin position="127"/>
        <end position="340"/>
    </location>
</feature>
<dbReference type="Proteomes" id="UP000027138">
    <property type="component" value="Unassembled WGS sequence"/>
</dbReference>
<sequence>MELINGESTNELLRAHAHIWNHTFNFVKSMSLKCAIELGIPDIIHSHGQPMTLSDLVSALKIPQSKSHHIHRLMQVLVQSGFFSLQKVSDENGYLLTQSSLLLVKEHPVTARPYVLAVLDPILTKPWHFLSSWFQNTDDKETTPFSVAHEQKFWDLASNEDRFNKFFNEAMASDSSIVKQVVISNCKEVFKGLKSLVDVGGNTGAMTKAIAETFPNLKCTVLDLPHVVAGLKGTKNLNYIGGNMFEFIPPADAILLKMICHILDDEDCLKLLKKCKEAVMNNEEGSGKVIIIDIVMESPNWVDKATETIQLYDLEMLVLVSGQERNEKDWAKLFFDAGFSNYKINPVLGLRSIIEVFP</sequence>
<dbReference type="PROSITE" id="PS51683">
    <property type="entry name" value="SAM_OMT_II"/>
    <property type="match status" value="1"/>
</dbReference>
<dbReference type="Gene3D" id="1.10.10.10">
    <property type="entry name" value="Winged helix-like DNA-binding domain superfamily/Winged helix DNA-binding domain"/>
    <property type="match status" value="1"/>
</dbReference>
<accession>A0A067JJJ0</accession>
<dbReference type="Gene3D" id="3.40.50.150">
    <property type="entry name" value="Vaccinia Virus protein VP39"/>
    <property type="match status" value="1"/>
</dbReference>
<feature type="active site" description="Proton acceptor" evidence="4">
    <location>
        <position position="261"/>
    </location>
</feature>
<protein>
    <submittedName>
        <fullName evidence="7">Uncharacterized protein</fullName>
    </submittedName>
</protein>
<evidence type="ECO:0000259" key="5">
    <source>
        <dbReference type="Pfam" id="PF00891"/>
    </source>
</evidence>
<dbReference type="InterPro" id="IPR001077">
    <property type="entry name" value="COMT_C"/>
</dbReference>
<dbReference type="SUPFAM" id="SSF46785">
    <property type="entry name" value="Winged helix' DNA-binding domain"/>
    <property type="match status" value="1"/>
</dbReference>
<keyword evidence="1" id="KW-0489">Methyltransferase</keyword>
<reference evidence="7 8" key="1">
    <citation type="journal article" date="2014" name="PLoS ONE">
        <title>Global Analysis of Gene Expression Profiles in Physic Nut (Jatropha curcas L.) Seedlings Exposed to Salt Stress.</title>
        <authorList>
            <person name="Zhang L."/>
            <person name="Zhang C."/>
            <person name="Wu P."/>
            <person name="Chen Y."/>
            <person name="Li M."/>
            <person name="Jiang H."/>
            <person name="Wu G."/>
        </authorList>
    </citation>
    <scope>NUCLEOTIDE SEQUENCE [LARGE SCALE GENOMIC DNA]</scope>
    <source>
        <strain evidence="8">cv. GZQX0401</strain>
        <tissue evidence="7">Young leaves</tissue>
    </source>
</reference>
<dbReference type="GO" id="GO:0032259">
    <property type="term" value="P:methylation"/>
    <property type="evidence" value="ECO:0007669"/>
    <property type="project" value="UniProtKB-KW"/>
</dbReference>
<evidence type="ECO:0000256" key="3">
    <source>
        <dbReference type="ARBA" id="ARBA00022691"/>
    </source>
</evidence>
<dbReference type="Pfam" id="PF00891">
    <property type="entry name" value="Methyltransf_2"/>
    <property type="match status" value="1"/>
</dbReference>
<dbReference type="GO" id="GO:0046983">
    <property type="term" value="F:protein dimerization activity"/>
    <property type="evidence" value="ECO:0007669"/>
    <property type="project" value="InterPro"/>
</dbReference>
<dbReference type="OrthoDB" id="2410195at2759"/>
<dbReference type="InterPro" id="IPR029063">
    <property type="entry name" value="SAM-dependent_MTases_sf"/>
</dbReference>
<name>A0A067JJJ0_JATCU</name>
<keyword evidence="3" id="KW-0949">S-adenosyl-L-methionine</keyword>
<keyword evidence="2" id="KW-0808">Transferase</keyword>
<dbReference type="GO" id="GO:0008757">
    <property type="term" value="F:S-adenosylmethionine-dependent methyltransferase activity"/>
    <property type="evidence" value="ECO:0007669"/>
    <property type="project" value="UniProtKB-ARBA"/>
</dbReference>